<feature type="domain" description="Fe2OG dioxygenase" evidence="16">
    <location>
        <begin position="400"/>
        <end position="507"/>
    </location>
</feature>
<evidence type="ECO:0000313" key="19">
    <source>
        <dbReference type="RefSeq" id="XP_005183840.2"/>
    </source>
</evidence>
<evidence type="ECO:0000256" key="9">
    <source>
        <dbReference type="ARBA" id="ARBA00022964"/>
    </source>
</evidence>
<evidence type="ECO:0000256" key="2">
    <source>
        <dbReference type="ARBA" id="ARBA00002035"/>
    </source>
</evidence>
<dbReference type="SMART" id="SM00702">
    <property type="entry name" value="P4Hc"/>
    <property type="match status" value="1"/>
</dbReference>
<dbReference type="PANTHER" id="PTHR10869:SF244">
    <property type="entry name" value="PROLYL 4-HYDROXYLASE SUBUNIT ALPHA-2"/>
    <property type="match status" value="1"/>
</dbReference>
<reference evidence="17" key="1">
    <citation type="submission" date="2020-05" db="UniProtKB">
        <authorList>
            <consortium name="EnsemblMetazoa"/>
        </authorList>
    </citation>
    <scope>IDENTIFICATION</scope>
    <source>
        <strain evidence="17">Aabys</strain>
    </source>
</reference>
<evidence type="ECO:0000256" key="13">
    <source>
        <dbReference type="PROSITE-ProRule" id="PRU00339"/>
    </source>
</evidence>
<keyword evidence="7" id="KW-0256">Endoplasmic reticulum</keyword>
<feature type="signal peptide" evidence="15">
    <location>
        <begin position="1"/>
        <end position="24"/>
    </location>
</feature>
<keyword evidence="14" id="KW-0175">Coiled coil</keyword>
<evidence type="ECO:0000256" key="5">
    <source>
        <dbReference type="ARBA" id="ARBA00012269"/>
    </source>
</evidence>
<keyword evidence="18" id="KW-1185">Reference proteome</keyword>
<evidence type="ECO:0000256" key="4">
    <source>
        <dbReference type="ARBA" id="ARBA00006511"/>
    </source>
</evidence>
<comment type="subcellular location">
    <subcellularLocation>
        <location evidence="3">Endoplasmic reticulum lumen</location>
    </subcellularLocation>
</comment>
<evidence type="ECO:0000256" key="8">
    <source>
        <dbReference type="ARBA" id="ARBA00022896"/>
    </source>
</evidence>
<keyword evidence="12" id="KW-0325">Glycoprotein</keyword>
<reference evidence="19" key="2">
    <citation type="submission" date="2025-04" db="UniProtKB">
        <authorList>
            <consortium name="RefSeq"/>
        </authorList>
    </citation>
    <scope>IDENTIFICATION</scope>
    <source>
        <strain evidence="19">Aabys</strain>
    </source>
</reference>
<keyword evidence="10" id="KW-0560">Oxidoreductase</keyword>
<dbReference type="InterPro" id="IPR013547">
    <property type="entry name" value="P4H_N"/>
</dbReference>
<evidence type="ECO:0000256" key="6">
    <source>
        <dbReference type="ARBA" id="ARBA00022723"/>
    </source>
</evidence>
<keyword evidence="11" id="KW-0408">Iron</keyword>
<evidence type="ECO:0000256" key="3">
    <source>
        <dbReference type="ARBA" id="ARBA00004319"/>
    </source>
</evidence>
<gene>
    <name evidence="17" type="primary">101899536</name>
    <name evidence="19" type="synonym">LOC101899536</name>
</gene>
<sequence length="519" mass="59876">MPNNQYFHKILVIFILFLNSVVSAHNVQEKSFATSVAGLEQLLLTENILIENVDKYADKLQEKVNTLKNLVNHLKIENGKALQDSKKYLHIPLNAFSLIRRMHNDWNPIEMFMVRPVGENHLNMIRKHLPEMPTSKDITEASEAIYRLQDTYGMETDDVARGIFNGKQYDAKLSSVDCVFMGMHMYGKKLFHLAVEWFNRAIETYESSDYNNVINHILGDIYYLFGEALAQEYRFNDAIVAMEKARELLPQDARLLHRKNDIEMRAKMYDGSPVKHPKREPTDNERGCSGQYVNKPSFRLYCVYNTTTSAFLRLAPLKMEILHLDPYLVVFHDVISDAEIQELKTLAKPYLNRSTVYKDGKAVAIDRRTSKYAWFGDNFSNVTRRINQRIRDMTGFDIEGSEMLQVMNYGVGGHYDAHYDFFNASDTEDVVRETGDRIATVLFYMTDVEQGGATVFPKIETAVFPRKGSAVMWYNLNNKVVGDDLTLHAACPVIVGSKWICNKWIRSKAQIFRKPCYKE</sequence>
<dbReference type="PROSITE" id="PS51471">
    <property type="entry name" value="FE2OG_OXY"/>
    <property type="match status" value="1"/>
</dbReference>
<evidence type="ECO:0000313" key="17">
    <source>
        <dbReference type="EnsemblMetazoa" id="MDOA007386-PA"/>
    </source>
</evidence>
<evidence type="ECO:0000256" key="11">
    <source>
        <dbReference type="ARBA" id="ARBA00023004"/>
    </source>
</evidence>
<evidence type="ECO:0000256" key="1">
    <source>
        <dbReference type="ARBA" id="ARBA00001961"/>
    </source>
</evidence>
<feature type="chain" id="PRO_5044560681" description="procollagen-proline 4-dioxygenase" evidence="15">
    <location>
        <begin position="25"/>
        <end position="519"/>
    </location>
</feature>
<evidence type="ECO:0000313" key="18">
    <source>
        <dbReference type="Proteomes" id="UP001652621"/>
    </source>
</evidence>
<keyword evidence="8" id="KW-0847">Vitamin C</keyword>
<dbReference type="KEGG" id="mde:101899536"/>
<dbReference type="VEuPathDB" id="VectorBase:MDOMA2_009834"/>
<dbReference type="Proteomes" id="UP001652621">
    <property type="component" value="Unplaced"/>
</dbReference>
<evidence type="ECO:0000256" key="12">
    <source>
        <dbReference type="ARBA" id="ARBA00023180"/>
    </source>
</evidence>
<dbReference type="STRING" id="7370.A0A1I8MQE7"/>
<dbReference type="PANTHER" id="PTHR10869">
    <property type="entry name" value="PROLYL 4-HYDROXYLASE ALPHA SUBUNIT"/>
    <property type="match status" value="1"/>
</dbReference>
<dbReference type="InterPro" id="IPR006620">
    <property type="entry name" value="Pro_4_hyd_alph"/>
</dbReference>
<comment type="cofactor">
    <cofactor evidence="1">
        <name>L-ascorbate</name>
        <dbReference type="ChEBI" id="CHEBI:38290"/>
    </cofactor>
</comment>
<evidence type="ECO:0000256" key="10">
    <source>
        <dbReference type="ARBA" id="ARBA00023002"/>
    </source>
</evidence>
<evidence type="ECO:0000256" key="14">
    <source>
        <dbReference type="SAM" id="Coils"/>
    </source>
</evidence>
<dbReference type="InterPro" id="IPR019734">
    <property type="entry name" value="TPR_rpt"/>
</dbReference>
<evidence type="ECO:0000259" key="16">
    <source>
        <dbReference type="PROSITE" id="PS51471"/>
    </source>
</evidence>
<dbReference type="AlphaFoldDB" id="A0A1I8MQE7"/>
<dbReference type="VEuPathDB" id="VectorBase:MDOA007386"/>
<dbReference type="GO" id="GO:0005788">
    <property type="term" value="C:endoplasmic reticulum lumen"/>
    <property type="evidence" value="ECO:0007669"/>
    <property type="project" value="UniProtKB-SubCell"/>
</dbReference>
<dbReference type="GeneID" id="101899536"/>
<dbReference type="Gene3D" id="6.10.140.1460">
    <property type="match status" value="1"/>
</dbReference>
<protein>
    <recommendedName>
        <fullName evidence="5">procollagen-proline 4-dioxygenase</fullName>
        <ecNumber evidence="5">1.14.11.2</ecNumber>
    </recommendedName>
</protein>
<dbReference type="FunFam" id="2.60.120.620:FF:000011">
    <property type="entry name" value="Prolyl alpha subunit"/>
    <property type="match status" value="1"/>
</dbReference>
<evidence type="ECO:0000256" key="7">
    <source>
        <dbReference type="ARBA" id="ARBA00022824"/>
    </source>
</evidence>
<proteinExistence type="inferred from homology"/>
<keyword evidence="13" id="KW-0802">TPR repeat</keyword>
<dbReference type="InterPro" id="IPR044862">
    <property type="entry name" value="Pro_4_hyd_alph_FE2OG_OXY"/>
</dbReference>
<keyword evidence="6" id="KW-0479">Metal-binding</keyword>
<dbReference type="Pfam" id="PF08336">
    <property type="entry name" value="P4Ha_N"/>
    <property type="match status" value="1"/>
</dbReference>
<dbReference type="GO" id="GO:0005506">
    <property type="term" value="F:iron ion binding"/>
    <property type="evidence" value="ECO:0007669"/>
    <property type="project" value="InterPro"/>
</dbReference>
<dbReference type="OrthoDB" id="420380at2759"/>
<dbReference type="InterPro" id="IPR005123">
    <property type="entry name" value="Oxoglu/Fe-dep_dioxygenase_dom"/>
</dbReference>
<name>A0A1I8MQE7_MUSDO</name>
<dbReference type="SUPFAM" id="SSF48452">
    <property type="entry name" value="TPR-like"/>
    <property type="match status" value="1"/>
</dbReference>
<keyword evidence="9" id="KW-0223">Dioxygenase</keyword>
<comment type="similarity">
    <text evidence="4">Belongs to the P4HA family.</text>
</comment>
<keyword evidence="15" id="KW-0732">Signal</keyword>
<dbReference type="InterPro" id="IPR045054">
    <property type="entry name" value="P4HA-like"/>
</dbReference>
<accession>A0A1I8MQE7</accession>
<dbReference type="Gene3D" id="2.60.120.620">
    <property type="entry name" value="q2cbj1_9rhob like domain"/>
    <property type="match status" value="1"/>
</dbReference>
<dbReference type="GO" id="GO:0031418">
    <property type="term" value="F:L-ascorbic acid binding"/>
    <property type="evidence" value="ECO:0007669"/>
    <property type="project" value="UniProtKB-KW"/>
</dbReference>
<dbReference type="EC" id="1.14.11.2" evidence="5"/>
<dbReference type="EnsemblMetazoa" id="MDOA007386-RA">
    <property type="protein sequence ID" value="MDOA007386-PA"/>
    <property type="gene ID" value="MDOA007386"/>
</dbReference>
<dbReference type="eggNOG" id="KOG1591">
    <property type="taxonomic scope" value="Eukaryota"/>
</dbReference>
<dbReference type="RefSeq" id="XP_005183840.2">
    <property type="nucleotide sequence ID" value="XM_005183783.3"/>
</dbReference>
<dbReference type="InterPro" id="IPR011990">
    <property type="entry name" value="TPR-like_helical_dom_sf"/>
</dbReference>
<evidence type="ECO:0000256" key="15">
    <source>
        <dbReference type="SAM" id="SignalP"/>
    </source>
</evidence>
<dbReference type="Gene3D" id="1.25.40.10">
    <property type="entry name" value="Tetratricopeptide repeat domain"/>
    <property type="match status" value="1"/>
</dbReference>
<dbReference type="PROSITE" id="PS50005">
    <property type="entry name" value="TPR"/>
    <property type="match status" value="1"/>
</dbReference>
<comment type="function">
    <text evidence="2">Catalyzes the post-translational formation of 4-hydroxyproline in -Xaa-Pro-Gly- sequences in collagens and other proteins.</text>
</comment>
<feature type="coiled-coil region" evidence="14">
    <location>
        <begin position="50"/>
        <end position="77"/>
    </location>
</feature>
<feature type="repeat" description="TPR" evidence="13">
    <location>
        <begin position="219"/>
        <end position="252"/>
    </location>
</feature>
<organism evidence="17">
    <name type="scientific">Musca domestica</name>
    <name type="common">House fly</name>
    <dbReference type="NCBI Taxonomy" id="7370"/>
    <lineage>
        <taxon>Eukaryota</taxon>
        <taxon>Metazoa</taxon>
        <taxon>Ecdysozoa</taxon>
        <taxon>Arthropoda</taxon>
        <taxon>Hexapoda</taxon>
        <taxon>Insecta</taxon>
        <taxon>Pterygota</taxon>
        <taxon>Neoptera</taxon>
        <taxon>Endopterygota</taxon>
        <taxon>Diptera</taxon>
        <taxon>Brachycera</taxon>
        <taxon>Muscomorpha</taxon>
        <taxon>Muscoidea</taxon>
        <taxon>Muscidae</taxon>
        <taxon>Musca</taxon>
    </lineage>
</organism>
<dbReference type="GO" id="GO:0004656">
    <property type="term" value="F:procollagen-proline 4-dioxygenase activity"/>
    <property type="evidence" value="ECO:0007669"/>
    <property type="project" value="UniProtKB-EC"/>
</dbReference>
<dbReference type="Pfam" id="PF13640">
    <property type="entry name" value="2OG-FeII_Oxy_3"/>
    <property type="match status" value="1"/>
</dbReference>